<dbReference type="EMBL" id="PEWD01000029">
    <property type="protein sequence ID" value="PIU69123.1"/>
    <property type="molecule type" value="Genomic_DNA"/>
</dbReference>
<dbReference type="PANTHER" id="PTHR43316:SF3">
    <property type="entry name" value="HALOACID DEHALOGENASE, TYPE II (AFU_ORTHOLOGUE AFUA_2G07750)-RELATED"/>
    <property type="match status" value="1"/>
</dbReference>
<evidence type="ECO:0000313" key="2">
    <source>
        <dbReference type="EMBL" id="PIU69123.1"/>
    </source>
</evidence>
<evidence type="ECO:0000313" key="3">
    <source>
        <dbReference type="Proteomes" id="UP000229916"/>
    </source>
</evidence>
<dbReference type="SFLD" id="SFLDS00003">
    <property type="entry name" value="Haloacid_Dehalogenase"/>
    <property type="match status" value="1"/>
</dbReference>
<dbReference type="Pfam" id="PF00702">
    <property type="entry name" value="Hydrolase"/>
    <property type="match status" value="1"/>
</dbReference>
<dbReference type="Proteomes" id="UP000229916">
    <property type="component" value="Unassembled WGS sequence"/>
</dbReference>
<dbReference type="GO" id="GO:0016787">
    <property type="term" value="F:hydrolase activity"/>
    <property type="evidence" value="ECO:0007669"/>
    <property type="project" value="UniProtKB-KW"/>
</dbReference>
<accession>A0A2M7AP38</accession>
<dbReference type="AlphaFoldDB" id="A0A2M7AP38"/>
<dbReference type="Gene3D" id="3.40.50.1000">
    <property type="entry name" value="HAD superfamily/HAD-like"/>
    <property type="match status" value="1"/>
</dbReference>
<dbReference type="SUPFAM" id="SSF56784">
    <property type="entry name" value="HAD-like"/>
    <property type="match status" value="1"/>
</dbReference>
<dbReference type="PANTHER" id="PTHR43316">
    <property type="entry name" value="HYDROLASE, HALOACID DELAHOGENASE-RELATED"/>
    <property type="match status" value="1"/>
</dbReference>
<dbReference type="InterPro" id="IPR051540">
    <property type="entry name" value="S-2-haloacid_dehalogenase"/>
</dbReference>
<dbReference type="PRINTS" id="PR00413">
    <property type="entry name" value="HADHALOGNASE"/>
</dbReference>
<name>A0A2M7AP38_UNCKA</name>
<dbReference type="InterPro" id="IPR023214">
    <property type="entry name" value="HAD_sf"/>
</dbReference>
<sequence length="236" mass="27179">MNPTQTTSKTIRAILFDFDDTLSPGPKGGFENWEEVAKRFNLTPKEVVKGKRFVKKIAAQFYNSQAILPIKTLTAEKKQHREYFKKIAGFLGLEKTDYVNFMTERRMGSLEFLLYPEVLKTLQVLKRRGVKLGLLADSLPSGNNILRKLRLEQLFDTLLISCNLGINKLNPKTYRLALKKLEISPPETLFVDNKITNLAVALKVEIRVLLIDRENVFRGFNEFPRIKSLDEVLEYL</sequence>
<protein>
    <recommendedName>
        <fullName evidence="4">HAD family hydrolase</fullName>
    </recommendedName>
</protein>
<evidence type="ECO:0000256" key="1">
    <source>
        <dbReference type="ARBA" id="ARBA00022801"/>
    </source>
</evidence>
<proteinExistence type="predicted"/>
<gene>
    <name evidence="2" type="ORF">COS81_01330</name>
</gene>
<dbReference type="Gene3D" id="1.10.150.240">
    <property type="entry name" value="Putative phosphatase, domain 2"/>
    <property type="match status" value="1"/>
</dbReference>
<dbReference type="InterPro" id="IPR006439">
    <property type="entry name" value="HAD-SF_hydro_IA"/>
</dbReference>
<evidence type="ECO:0008006" key="4">
    <source>
        <dbReference type="Google" id="ProtNLM"/>
    </source>
</evidence>
<reference evidence="3" key="1">
    <citation type="submission" date="2017-09" db="EMBL/GenBank/DDBJ databases">
        <title>Depth-based differentiation of microbial function through sediment-hosted aquifers and enrichment of novel symbionts in the deep terrestrial subsurface.</title>
        <authorList>
            <person name="Probst A.J."/>
            <person name="Ladd B."/>
            <person name="Jarett J.K."/>
            <person name="Geller-Mcgrath D.E."/>
            <person name="Sieber C.M.K."/>
            <person name="Emerson J.B."/>
            <person name="Anantharaman K."/>
            <person name="Thomas B.C."/>
            <person name="Malmstrom R."/>
            <person name="Stieglmeier M."/>
            <person name="Klingl A."/>
            <person name="Woyke T."/>
            <person name="Ryan C.M."/>
            <person name="Banfield J.F."/>
        </authorList>
    </citation>
    <scope>NUCLEOTIDE SEQUENCE [LARGE SCALE GENOMIC DNA]</scope>
</reference>
<dbReference type="InterPro" id="IPR023198">
    <property type="entry name" value="PGP-like_dom2"/>
</dbReference>
<keyword evidence="1" id="KW-0378">Hydrolase</keyword>
<dbReference type="InterPro" id="IPR036412">
    <property type="entry name" value="HAD-like_sf"/>
</dbReference>
<comment type="caution">
    <text evidence="2">The sequence shown here is derived from an EMBL/GenBank/DDBJ whole genome shotgun (WGS) entry which is preliminary data.</text>
</comment>
<dbReference type="SFLD" id="SFLDG01129">
    <property type="entry name" value="C1.5:_HAD__Beta-PGM__Phosphata"/>
    <property type="match status" value="1"/>
</dbReference>
<organism evidence="2 3">
    <name type="scientific">candidate division WWE3 bacterium CG06_land_8_20_14_3_00_42_16</name>
    <dbReference type="NCBI Taxonomy" id="1975083"/>
    <lineage>
        <taxon>Bacteria</taxon>
        <taxon>Katanobacteria</taxon>
    </lineage>
</organism>